<feature type="domain" description="YoaR-like putative peptidoglycan binding" evidence="2">
    <location>
        <begin position="295"/>
        <end position="367"/>
    </location>
</feature>
<proteinExistence type="predicted"/>
<dbReference type="EMBL" id="FORP01000006">
    <property type="protein sequence ID" value="SFJ51829.1"/>
    <property type="molecule type" value="Genomic_DNA"/>
</dbReference>
<dbReference type="AlphaFoldDB" id="A0A1I3S2K4"/>
<sequence>MREELWPGWDSEAPPTEQLDRPLDEQPALVEELLDGDRVSPVPPSPGKRLLAKVLMAVGGVLAAGVVLYTVDLVLSAGEVPRGVVVAGVDVGGLSRADAEAKLRRELEPRLTEPVPVLAGDVRTTLDPERSGLGLDWPSTLAQAGHQPLDPLDRLTSFFTRRTVDVVTTVDADALTQAVDRLAAEQLDHPATEGGIVFRAAGDGVGAYAVEPRWGQQLTDLRGAVNLVKARWLDKSGVQLPMALTPVKATAAGVQAALDDIVRPAVAKPVVLHGEGTDAILTPLAISAAMTITPRDDGSLDVRVDPAKLRQNLQPQLAGTEQEGRDAQIVFTSGAPTVRPSEDGRRVDWAGTFSPLMGVLVKADGRELPVRYRTTKPALTTEAANALGIREVVGEFSTGGLAEPSAANVRAMAAKVDGALVKPGETFSLLGRTGSYGAAFVPAPANDDGTGPTVRGGGVSQFATTLYNAAYLAGLTDAGHTPQPYYLDRYPVGRDAAAIRDDGSPVDLKFTNSLNGAVIVQANVTGSTVTVRIWGARQYRVESDTGPRTNFTPPGVEPGPPGCQWSAGSPGFSVSDTRVLYDAATGAEVRRDSTSTTYSARSAVIC</sequence>
<dbReference type="InterPro" id="IPR022029">
    <property type="entry name" value="YoaR-like_PG-bd"/>
</dbReference>
<dbReference type="PANTHER" id="PTHR35788">
    <property type="entry name" value="EXPORTED PROTEIN-RELATED"/>
    <property type="match status" value="1"/>
</dbReference>
<evidence type="ECO:0000313" key="4">
    <source>
        <dbReference type="Proteomes" id="UP000199025"/>
    </source>
</evidence>
<accession>A0A1I3S2K4</accession>
<name>A0A1I3S2K4_9PSEU</name>
<protein>
    <submittedName>
        <fullName evidence="3">Vancomycin resistance protein YoaR, contains peptidoglycan-binding and VanW domains</fullName>
    </submittedName>
</protein>
<gene>
    <name evidence="3" type="ORF">SAMN05421835_10668</name>
</gene>
<evidence type="ECO:0000256" key="1">
    <source>
        <dbReference type="SAM" id="MobiDB-lite"/>
    </source>
</evidence>
<reference evidence="3 4" key="1">
    <citation type="submission" date="2016-10" db="EMBL/GenBank/DDBJ databases">
        <authorList>
            <person name="de Groot N.N."/>
        </authorList>
    </citation>
    <scope>NUCLEOTIDE SEQUENCE [LARGE SCALE GENOMIC DNA]</scope>
    <source>
        <strain evidence="3 4">DSM 44468</strain>
    </source>
</reference>
<dbReference type="Pfam" id="PF04294">
    <property type="entry name" value="VanW"/>
    <property type="match status" value="1"/>
</dbReference>
<dbReference type="STRING" id="115433.SAMN05421835_10668"/>
<keyword evidence="4" id="KW-1185">Reference proteome</keyword>
<dbReference type="PANTHER" id="PTHR35788:SF1">
    <property type="entry name" value="EXPORTED PROTEIN"/>
    <property type="match status" value="1"/>
</dbReference>
<dbReference type="InterPro" id="IPR052913">
    <property type="entry name" value="Glycopeptide_resist_protein"/>
</dbReference>
<dbReference type="InterPro" id="IPR007391">
    <property type="entry name" value="Vancomycin_resist_VanW"/>
</dbReference>
<dbReference type="RefSeq" id="WP_245783025.1">
    <property type="nucleotide sequence ID" value="NZ_FORP01000006.1"/>
</dbReference>
<feature type="region of interest" description="Disordered" evidence="1">
    <location>
        <begin position="543"/>
        <end position="562"/>
    </location>
</feature>
<organism evidence="3 4">
    <name type="scientific">Amycolatopsis sacchari</name>
    <dbReference type="NCBI Taxonomy" id="115433"/>
    <lineage>
        <taxon>Bacteria</taxon>
        <taxon>Bacillati</taxon>
        <taxon>Actinomycetota</taxon>
        <taxon>Actinomycetes</taxon>
        <taxon>Pseudonocardiales</taxon>
        <taxon>Pseudonocardiaceae</taxon>
        <taxon>Amycolatopsis</taxon>
    </lineage>
</organism>
<evidence type="ECO:0000259" key="2">
    <source>
        <dbReference type="Pfam" id="PF12229"/>
    </source>
</evidence>
<dbReference type="Proteomes" id="UP000199025">
    <property type="component" value="Unassembled WGS sequence"/>
</dbReference>
<feature type="region of interest" description="Disordered" evidence="1">
    <location>
        <begin position="1"/>
        <end position="23"/>
    </location>
</feature>
<evidence type="ECO:0000313" key="3">
    <source>
        <dbReference type="EMBL" id="SFJ51829.1"/>
    </source>
</evidence>
<dbReference type="Pfam" id="PF12229">
    <property type="entry name" value="PG_binding_4"/>
    <property type="match status" value="1"/>
</dbReference>